<dbReference type="AlphaFoldDB" id="A0A9N9D3D6"/>
<dbReference type="Proteomes" id="UP000789831">
    <property type="component" value="Unassembled WGS sequence"/>
</dbReference>
<proteinExistence type="predicted"/>
<dbReference type="EMBL" id="CAJVPL010002849">
    <property type="protein sequence ID" value="CAG8621062.1"/>
    <property type="molecule type" value="Genomic_DNA"/>
</dbReference>
<keyword evidence="3" id="KW-1185">Reference proteome</keyword>
<sequence>VPKYAYFDEEVVRPPVPLPSSQPQPPLQNEYIMRGRPPIPPSSPGNYDYSNSNSRSLQRGGSVGGSGGDYYNQGHLPHHHNYHPIPTPLNTNQLSYANNIQQSPRDNPGYSTATYSNANPHLTQPYTRTNVQQAHLPPQQQYSAAPPPPSSPQHHSQSPVNGPVPSRPEVYPTSRLNNHSPSSSSSRPTAPAPAPAPIIVAPTYGDKESGGGRKHHHDYDDNNFADCGIALFAFSNTLPSKCNGLCDPNSNNGTLLGNGTSLVKIQAPSLLSSPGNDTVNTAISSVDNTTSDASQSCSNVCKQGVYNALHYSGITLLIIGALMLTCQKCEKRLSC</sequence>
<gene>
    <name evidence="2" type="ORF">AGERDE_LOCUS10068</name>
</gene>
<comment type="caution">
    <text evidence="2">The sequence shown here is derived from an EMBL/GenBank/DDBJ whole genome shotgun (WGS) entry which is preliminary data.</text>
</comment>
<feature type="non-terminal residue" evidence="2">
    <location>
        <position position="335"/>
    </location>
</feature>
<evidence type="ECO:0000313" key="2">
    <source>
        <dbReference type="EMBL" id="CAG8621062.1"/>
    </source>
</evidence>
<reference evidence="2" key="1">
    <citation type="submission" date="2021-06" db="EMBL/GenBank/DDBJ databases">
        <authorList>
            <person name="Kallberg Y."/>
            <person name="Tangrot J."/>
            <person name="Rosling A."/>
        </authorList>
    </citation>
    <scope>NUCLEOTIDE SEQUENCE</scope>
    <source>
        <strain evidence="2">MT106</strain>
    </source>
</reference>
<dbReference type="OrthoDB" id="10642118at2759"/>
<accession>A0A9N9D3D6</accession>
<evidence type="ECO:0000313" key="3">
    <source>
        <dbReference type="Proteomes" id="UP000789831"/>
    </source>
</evidence>
<name>A0A9N9D3D6_9GLOM</name>
<evidence type="ECO:0000256" key="1">
    <source>
        <dbReference type="SAM" id="MobiDB-lite"/>
    </source>
</evidence>
<feature type="compositionally biased region" description="Polar residues" evidence="1">
    <location>
        <begin position="48"/>
        <end position="59"/>
    </location>
</feature>
<organism evidence="2 3">
    <name type="scientific">Ambispora gerdemannii</name>
    <dbReference type="NCBI Taxonomy" id="144530"/>
    <lineage>
        <taxon>Eukaryota</taxon>
        <taxon>Fungi</taxon>
        <taxon>Fungi incertae sedis</taxon>
        <taxon>Mucoromycota</taxon>
        <taxon>Glomeromycotina</taxon>
        <taxon>Glomeromycetes</taxon>
        <taxon>Archaeosporales</taxon>
        <taxon>Ambisporaceae</taxon>
        <taxon>Ambispora</taxon>
    </lineage>
</organism>
<feature type="region of interest" description="Disordered" evidence="1">
    <location>
        <begin position="1"/>
        <end position="217"/>
    </location>
</feature>
<feature type="compositionally biased region" description="Low complexity" evidence="1">
    <location>
        <begin position="180"/>
        <end position="189"/>
    </location>
</feature>
<feature type="compositionally biased region" description="Polar residues" evidence="1">
    <location>
        <begin position="88"/>
        <end position="133"/>
    </location>
</feature>
<feature type="compositionally biased region" description="Pro residues" evidence="1">
    <location>
        <begin position="14"/>
        <end position="26"/>
    </location>
</feature>
<protein>
    <submittedName>
        <fullName evidence="2">8725_t:CDS:1</fullName>
    </submittedName>
</protein>